<dbReference type="NCBIfam" id="TIGR00104">
    <property type="entry name" value="tRNA_TsaA"/>
    <property type="match status" value="1"/>
</dbReference>
<dbReference type="GO" id="GO:0008168">
    <property type="term" value="F:methyltransferase activity"/>
    <property type="evidence" value="ECO:0007669"/>
    <property type="project" value="UniProtKB-KW"/>
</dbReference>
<gene>
    <name evidence="4" type="ORF">MNBD_BACTEROID04-727</name>
</gene>
<evidence type="ECO:0000256" key="2">
    <source>
        <dbReference type="ARBA" id="ARBA00033753"/>
    </source>
</evidence>
<dbReference type="Gene3D" id="2.40.30.70">
    <property type="entry name" value="YaeB-like"/>
    <property type="match status" value="1"/>
</dbReference>
<reference evidence="4" key="1">
    <citation type="submission" date="2018-06" db="EMBL/GenBank/DDBJ databases">
        <authorList>
            <person name="Zhirakovskaya E."/>
        </authorList>
    </citation>
    <scope>NUCLEOTIDE SEQUENCE</scope>
</reference>
<protein>
    <submittedName>
        <fullName evidence="4">tRNA (Adenine(37)-N6)-methyltransferase</fullName>
    </submittedName>
</protein>
<dbReference type="InterPro" id="IPR036414">
    <property type="entry name" value="YaeB_N_sf"/>
</dbReference>
<dbReference type="AlphaFoldDB" id="A0A3B0V2I5"/>
<dbReference type="Pfam" id="PF01980">
    <property type="entry name" value="TrmO_N"/>
    <property type="match status" value="1"/>
</dbReference>
<comment type="similarity">
    <text evidence="2">Belongs to the tRNA methyltransferase O family.</text>
</comment>
<organism evidence="4">
    <name type="scientific">hydrothermal vent metagenome</name>
    <dbReference type="NCBI Taxonomy" id="652676"/>
    <lineage>
        <taxon>unclassified sequences</taxon>
        <taxon>metagenomes</taxon>
        <taxon>ecological metagenomes</taxon>
    </lineage>
</organism>
<dbReference type="GO" id="GO:0032259">
    <property type="term" value="P:methylation"/>
    <property type="evidence" value="ECO:0007669"/>
    <property type="project" value="UniProtKB-KW"/>
</dbReference>
<evidence type="ECO:0000256" key="1">
    <source>
        <dbReference type="ARBA" id="ARBA00022691"/>
    </source>
</evidence>
<dbReference type="PANTHER" id="PTHR12818">
    <property type="entry name" value="TRNA (ADENINE(37)-N6)-METHYLTRANSFERASE"/>
    <property type="match status" value="1"/>
</dbReference>
<feature type="domain" description="TsaA-like" evidence="3">
    <location>
        <begin position="8"/>
        <end position="139"/>
    </location>
</feature>
<dbReference type="PROSITE" id="PS51668">
    <property type="entry name" value="TSAA_2"/>
    <property type="match status" value="1"/>
</dbReference>
<dbReference type="InterPro" id="IPR023368">
    <property type="entry name" value="UPF0066_cons_site"/>
</dbReference>
<keyword evidence="4" id="KW-0489">Methyltransferase</keyword>
<keyword evidence="4" id="KW-0808">Transferase</keyword>
<evidence type="ECO:0000313" key="4">
    <source>
        <dbReference type="EMBL" id="VAW26364.1"/>
    </source>
</evidence>
<evidence type="ECO:0000259" key="3">
    <source>
        <dbReference type="PROSITE" id="PS51668"/>
    </source>
</evidence>
<dbReference type="InterPro" id="IPR023370">
    <property type="entry name" value="TrmO-like_N"/>
</dbReference>
<dbReference type="InterPro" id="IPR040372">
    <property type="entry name" value="YaeB-like"/>
</dbReference>
<dbReference type="EMBL" id="UOER01000584">
    <property type="protein sequence ID" value="VAW26364.1"/>
    <property type="molecule type" value="Genomic_DNA"/>
</dbReference>
<dbReference type="PANTHER" id="PTHR12818:SF0">
    <property type="entry name" value="TRNA (ADENINE(37)-N6)-METHYLTRANSFERASE"/>
    <property type="match status" value="1"/>
</dbReference>
<name>A0A3B0V2I5_9ZZZZ</name>
<dbReference type="CDD" id="cd09281">
    <property type="entry name" value="UPF0066"/>
    <property type="match status" value="1"/>
</dbReference>
<dbReference type="PROSITE" id="PS01318">
    <property type="entry name" value="TSAA_1"/>
    <property type="match status" value="1"/>
</dbReference>
<proteinExistence type="inferred from homology"/>
<dbReference type="SUPFAM" id="SSF118196">
    <property type="entry name" value="YaeB-like"/>
    <property type="match status" value="1"/>
</dbReference>
<accession>A0A3B0V2I5</accession>
<dbReference type="InterPro" id="IPR036413">
    <property type="entry name" value="YaeB-like_sf"/>
</dbReference>
<sequence>MKTEKITLKVIGKIKTPWHTLHDMPIQPIGAKAVKGIVEVYPEFADGLKEIEGFSHIILIYQLHLVTKPQLEVIPFMDTKPKGVFATRSPKRPNKIGISTVEIEKVEGNKIHILDVDMINNSPLLDIKPFFEDFDNRFDTKKGWLANKNNINKYHFKSDDRFK</sequence>
<keyword evidence="1" id="KW-0949">S-adenosyl-L-methionine</keyword>